<evidence type="ECO:0008006" key="3">
    <source>
        <dbReference type="Google" id="ProtNLM"/>
    </source>
</evidence>
<protein>
    <recommendedName>
        <fullName evidence="3">Guanylate cyclase domain-containing protein</fullName>
    </recommendedName>
</protein>
<reference evidence="1 2" key="1">
    <citation type="submission" date="2020-04" db="EMBL/GenBank/DDBJ databases">
        <title>Genome sequence of Altibacter aquimarinus strain ALE3EI.</title>
        <authorList>
            <person name="Oh H.-M."/>
            <person name="Jang D."/>
        </authorList>
    </citation>
    <scope>NUCLEOTIDE SEQUENCE [LARGE SCALE GENOMIC DNA]</scope>
    <source>
        <strain evidence="1 2">ALE3EI</strain>
    </source>
</reference>
<dbReference type="AlphaFoldDB" id="A0A7G8PXM8"/>
<evidence type="ECO:0000313" key="1">
    <source>
        <dbReference type="EMBL" id="QNJ99094.1"/>
    </source>
</evidence>
<organism evidence="1 2">
    <name type="scientific">Constantimarinum furrinae</name>
    <dbReference type="NCBI Taxonomy" id="2562285"/>
    <lineage>
        <taxon>Bacteria</taxon>
        <taxon>Pseudomonadati</taxon>
        <taxon>Bacteroidota</taxon>
        <taxon>Flavobacteriia</taxon>
        <taxon>Flavobacteriales</taxon>
        <taxon>Flavobacteriaceae</taxon>
        <taxon>Altibacter/Constantimarinum group</taxon>
        <taxon>Constantimarinum</taxon>
    </lineage>
</organism>
<dbReference type="EMBL" id="CP052909">
    <property type="protein sequence ID" value="QNJ99094.1"/>
    <property type="molecule type" value="Genomic_DNA"/>
</dbReference>
<evidence type="ECO:0000313" key="2">
    <source>
        <dbReference type="Proteomes" id="UP000515514"/>
    </source>
</evidence>
<accession>A0A7G8PXM8</accession>
<keyword evidence="2" id="KW-1185">Reference proteome</keyword>
<sequence length="259" mass="29735">MRKNILGNIDNHKGEGLVAFIDILGFSEEILSNWNDPKNDPLKKILNLKKNIPVQSDKNAPKVKLDKSFERIYKCRIQTISDSIVVSFGFNNNNLVYGDLVLGTITFFETIAVIWRNSLESGYTIRGAVDWGEIYWDSKEIIGPAFITAYKLESTQAKSSRVIISSSFNRELANIAKQYKTFWNDFILDCVYKDIDGYLILNPHKLYDPDRKNDKNKIIEILHDLQNKAKNLNKEKYNPILAAMESPKINITNSDFGKY</sequence>
<dbReference type="KEGG" id="alti:ALE3EI_2562"/>
<gene>
    <name evidence="1" type="ORF">ALE3EI_2562</name>
</gene>
<name>A0A7G8PXM8_9FLAO</name>
<proteinExistence type="predicted"/>
<dbReference type="RefSeq" id="WP_186989298.1">
    <property type="nucleotide sequence ID" value="NZ_CP052909.1"/>
</dbReference>
<dbReference type="Proteomes" id="UP000515514">
    <property type="component" value="Chromosome"/>
</dbReference>